<name>A0A3S3WC74_9RHOB</name>
<comment type="caution">
    <text evidence="1">The sequence shown here is derived from an EMBL/GenBank/DDBJ whole genome shotgun (WGS) entry which is preliminary data.</text>
</comment>
<organism evidence="1 2">
    <name type="scientific">Falsigemmobacter intermedius</name>
    <dbReference type="NCBI Taxonomy" id="1553448"/>
    <lineage>
        <taxon>Bacteria</taxon>
        <taxon>Pseudomonadati</taxon>
        <taxon>Pseudomonadota</taxon>
        <taxon>Alphaproteobacteria</taxon>
        <taxon>Rhodobacterales</taxon>
        <taxon>Paracoccaceae</taxon>
        <taxon>Falsigemmobacter</taxon>
    </lineage>
</organism>
<reference evidence="1 2" key="1">
    <citation type="journal article" date="2015" name="Int. J. Syst. Evol. Microbiol.">
        <title>Gemmobacter intermedius sp. nov., isolated from a white stork (Ciconia ciconia).</title>
        <authorList>
            <person name="Kampfer P."/>
            <person name="Jerzak L."/>
            <person name="Wilharm G."/>
            <person name="Golke J."/>
            <person name="Busse H.J."/>
            <person name="Glaeser S.P."/>
        </authorList>
    </citation>
    <scope>NUCLEOTIDE SEQUENCE [LARGE SCALE GENOMIC DNA]</scope>
    <source>
        <strain evidence="1 2">119/4</strain>
    </source>
</reference>
<dbReference type="Proteomes" id="UP000287168">
    <property type="component" value="Unassembled WGS sequence"/>
</dbReference>
<evidence type="ECO:0000313" key="2">
    <source>
        <dbReference type="Proteomes" id="UP000287168"/>
    </source>
</evidence>
<dbReference type="AlphaFoldDB" id="A0A3S3WC74"/>
<dbReference type="EMBL" id="SBLC01000079">
    <property type="protein sequence ID" value="RWY35602.1"/>
    <property type="molecule type" value="Genomic_DNA"/>
</dbReference>
<accession>A0A3S3WC74</accession>
<protein>
    <submittedName>
        <fullName evidence="1">Uncharacterized protein</fullName>
    </submittedName>
</protein>
<dbReference type="RefSeq" id="WP_128490962.1">
    <property type="nucleotide sequence ID" value="NZ_JBHLXB010000077.1"/>
</dbReference>
<sequence>MEDDAITNEDFRTFIKNRLTLKRVETLPYSPYRDSTDLALTVEYNLLWKADGTDPQLIDLLRNGGDIIVKDQLKVSDIAYVEKLIDHIYLAYFRFYPNSWDRWERANAAIRDNGFSGIISDIKKSPDFIKMGFRKIK</sequence>
<gene>
    <name evidence="1" type="ORF">EP867_18715</name>
</gene>
<proteinExistence type="predicted"/>
<evidence type="ECO:0000313" key="1">
    <source>
        <dbReference type="EMBL" id="RWY35602.1"/>
    </source>
</evidence>
<keyword evidence="2" id="KW-1185">Reference proteome</keyword>